<comment type="similarity">
    <text evidence="1">Belongs to the LysR transcriptional regulatory family.</text>
</comment>
<dbReference type="STRING" id="420953.SAMN05192543_101229"/>
<dbReference type="Gene3D" id="3.40.190.290">
    <property type="match status" value="1"/>
</dbReference>
<name>A0A1I3DCE8_9BURK</name>
<evidence type="ECO:0000256" key="1">
    <source>
        <dbReference type="ARBA" id="ARBA00009437"/>
    </source>
</evidence>
<dbReference type="Pfam" id="PF00126">
    <property type="entry name" value="HTH_1"/>
    <property type="match status" value="1"/>
</dbReference>
<dbReference type="CDD" id="cd05466">
    <property type="entry name" value="PBP2_LTTR_substrate"/>
    <property type="match status" value="1"/>
</dbReference>
<organism evidence="6 7">
    <name type="scientific">Paraburkholderia megapolitana</name>
    <dbReference type="NCBI Taxonomy" id="420953"/>
    <lineage>
        <taxon>Bacteria</taxon>
        <taxon>Pseudomonadati</taxon>
        <taxon>Pseudomonadota</taxon>
        <taxon>Betaproteobacteria</taxon>
        <taxon>Burkholderiales</taxon>
        <taxon>Burkholderiaceae</taxon>
        <taxon>Paraburkholderia</taxon>
    </lineage>
</organism>
<proteinExistence type="inferred from homology"/>
<dbReference type="InterPro" id="IPR036390">
    <property type="entry name" value="WH_DNA-bd_sf"/>
</dbReference>
<sequence>MQSGIHFDLKALEVFVVVVESGGMTAAGQRLGITQSSVSQTLSNLEQALNLQLLDRSQRPPMLTPGGRQFYNRARTLLGEARDLSQEFCKPRGEPIKHIRIALVDSLATSIGAGLLAAIRARTTNWSMVTGQSHQHADALLSRRVDIIVSDDPVEKSPLLYRQRILREPFVLVLPSNFKGSVHSLRNLLVGGDFIRYSNTTVIGRSIETQLEKWGIQPPLRLQLDNTFAIMSLIMANAGWTITTPLCLLQSGLTEDKKFSQAFRLFPIPGEEFFRELTMIARVDDLGLLPQQLAEDSMQLLKASFLPIIEANVPWLLPSIVLG</sequence>
<dbReference type="OrthoDB" id="6113677at2"/>
<dbReference type="InterPro" id="IPR005119">
    <property type="entry name" value="LysR_subst-bd"/>
</dbReference>
<keyword evidence="3 6" id="KW-0238">DNA-binding</keyword>
<protein>
    <submittedName>
        <fullName evidence="6">DNA-binding transcriptional regulator, LysR family</fullName>
    </submittedName>
</protein>
<dbReference type="PANTHER" id="PTHR30126:SF84">
    <property type="entry name" value="HTH-TYPE TRANSCRIPTIONAL REGULATOR PTXR"/>
    <property type="match status" value="1"/>
</dbReference>
<dbReference type="SUPFAM" id="SSF53850">
    <property type="entry name" value="Periplasmic binding protein-like II"/>
    <property type="match status" value="1"/>
</dbReference>
<evidence type="ECO:0000313" key="7">
    <source>
        <dbReference type="Proteomes" id="UP000199548"/>
    </source>
</evidence>
<accession>A0A1I3DCE8</accession>
<dbReference type="EMBL" id="FOQU01000001">
    <property type="protein sequence ID" value="SFH84383.1"/>
    <property type="molecule type" value="Genomic_DNA"/>
</dbReference>
<keyword evidence="2" id="KW-0805">Transcription regulation</keyword>
<dbReference type="PROSITE" id="PS50931">
    <property type="entry name" value="HTH_LYSR"/>
    <property type="match status" value="1"/>
</dbReference>
<keyword evidence="7" id="KW-1185">Reference proteome</keyword>
<gene>
    <name evidence="6" type="ORF">SAMN05192543_101229</name>
</gene>
<dbReference type="InterPro" id="IPR036388">
    <property type="entry name" value="WH-like_DNA-bd_sf"/>
</dbReference>
<dbReference type="GO" id="GO:0000976">
    <property type="term" value="F:transcription cis-regulatory region binding"/>
    <property type="evidence" value="ECO:0007669"/>
    <property type="project" value="TreeGrafter"/>
</dbReference>
<dbReference type="Pfam" id="PF03466">
    <property type="entry name" value="LysR_substrate"/>
    <property type="match status" value="1"/>
</dbReference>
<dbReference type="PANTHER" id="PTHR30126">
    <property type="entry name" value="HTH-TYPE TRANSCRIPTIONAL REGULATOR"/>
    <property type="match status" value="1"/>
</dbReference>
<evidence type="ECO:0000256" key="4">
    <source>
        <dbReference type="ARBA" id="ARBA00023163"/>
    </source>
</evidence>
<dbReference type="SUPFAM" id="SSF46785">
    <property type="entry name" value="Winged helix' DNA-binding domain"/>
    <property type="match status" value="1"/>
</dbReference>
<dbReference type="AlphaFoldDB" id="A0A1I3DCE8"/>
<dbReference type="Proteomes" id="UP000199548">
    <property type="component" value="Unassembled WGS sequence"/>
</dbReference>
<dbReference type="PRINTS" id="PR00039">
    <property type="entry name" value="HTHLYSR"/>
</dbReference>
<evidence type="ECO:0000259" key="5">
    <source>
        <dbReference type="PROSITE" id="PS50931"/>
    </source>
</evidence>
<evidence type="ECO:0000313" key="6">
    <source>
        <dbReference type="EMBL" id="SFH84383.1"/>
    </source>
</evidence>
<keyword evidence="4" id="KW-0804">Transcription</keyword>
<reference evidence="6 7" key="1">
    <citation type="submission" date="2016-10" db="EMBL/GenBank/DDBJ databases">
        <authorList>
            <person name="de Groot N.N."/>
        </authorList>
    </citation>
    <scope>NUCLEOTIDE SEQUENCE [LARGE SCALE GENOMIC DNA]</scope>
    <source>
        <strain evidence="6 7">LMG 23650</strain>
    </source>
</reference>
<feature type="domain" description="HTH lysR-type" evidence="5">
    <location>
        <begin position="7"/>
        <end position="64"/>
    </location>
</feature>
<dbReference type="FunFam" id="1.10.10.10:FF:000001">
    <property type="entry name" value="LysR family transcriptional regulator"/>
    <property type="match status" value="1"/>
</dbReference>
<dbReference type="InterPro" id="IPR000847">
    <property type="entry name" value="LysR_HTH_N"/>
</dbReference>
<evidence type="ECO:0000256" key="2">
    <source>
        <dbReference type="ARBA" id="ARBA00023015"/>
    </source>
</evidence>
<evidence type="ECO:0000256" key="3">
    <source>
        <dbReference type="ARBA" id="ARBA00023125"/>
    </source>
</evidence>
<dbReference type="Gene3D" id="1.10.10.10">
    <property type="entry name" value="Winged helix-like DNA-binding domain superfamily/Winged helix DNA-binding domain"/>
    <property type="match status" value="1"/>
</dbReference>
<dbReference type="GO" id="GO:0003700">
    <property type="term" value="F:DNA-binding transcription factor activity"/>
    <property type="evidence" value="ECO:0007669"/>
    <property type="project" value="InterPro"/>
</dbReference>
<dbReference type="RefSeq" id="WP_091006510.1">
    <property type="nucleotide sequence ID" value="NZ_CP041743.1"/>
</dbReference>